<protein>
    <recommendedName>
        <fullName evidence="3">histidine kinase</fullName>
        <ecNumber evidence="3">2.7.13.3</ecNumber>
    </recommendedName>
</protein>
<dbReference type="Pfam" id="PF14827">
    <property type="entry name" value="dCache_3"/>
    <property type="match status" value="1"/>
</dbReference>
<feature type="compositionally biased region" description="Low complexity" evidence="10">
    <location>
        <begin position="751"/>
        <end position="761"/>
    </location>
</feature>
<dbReference type="InterPro" id="IPR029150">
    <property type="entry name" value="dCache_3"/>
</dbReference>
<comment type="catalytic activity">
    <reaction evidence="1">
        <text>ATP + protein L-histidine = ADP + protein N-phospho-L-histidine.</text>
        <dbReference type="EC" id="2.7.13.3"/>
    </reaction>
</comment>
<dbReference type="InterPro" id="IPR036097">
    <property type="entry name" value="HisK_dim/P_sf"/>
</dbReference>
<feature type="region of interest" description="Disordered" evidence="10">
    <location>
        <begin position="701"/>
        <end position="800"/>
    </location>
</feature>
<dbReference type="PROSITE" id="PS50109">
    <property type="entry name" value="HIS_KIN"/>
    <property type="match status" value="1"/>
</dbReference>
<dbReference type="SUPFAM" id="SSF52172">
    <property type="entry name" value="CheY-like"/>
    <property type="match status" value="1"/>
</dbReference>
<dbReference type="SUPFAM" id="SSF103190">
    <property type="entry name" value="Sensory domain-like"/>
    <property type="match status" value="1"/>
</dbReference>
<dbReference type="SUPFAM" id="SSF55874">
    <property type="entry name" value="ATPase domain of HSP90 chaperone/DNA topoisomerase II/histidine kinase"/>
    <property type="match status" value="1"/>
</dbReference>
<dbReference type="Proteomes" id="UP000500826">
    <property type="component" value="Chromosome"/>
</dbReference>
<dbReference type="EMBL" id="CP053418">
    <property type="protein sequence ID" value="QJW84186.1"/>
    <property type="molecule type" value="Genomic_DNA"/>
</dbReference>
<evidence type="ECO:0000259" key="12">
    <source>
        <dbReference type="PROSITE" id="PS50109"/>
    </source>
</evidence>
<accession>A0ABX6P4Y0</accession>
<keyword evidence="6 11" id="KW-0812">Transmembrane</keyword>
<feature type="compositionally biased region" description="Low complexity" evidence="10">
    <location>
        <begin position="770"/>
        <end position="784"/>
    </location>
</feature>
<dbReference type="Gene3D" id="3.30.565.10">
    <property type="entry name" value="Histidine kinase-like ATPase, C-terminal domain"/>
    <property type="match status" value="1"/>
</dbReference>
<feature type="compositionally biased region" description="Low complexity" evidence="10">
    <location>
        <begin position="701"/>
        <end position="737"/>
    </location>
</feature>
<evidence type="ECO:0000256" key="9">
    <source>
        <dbReference type="SAM" id="Coils"/>
    </source>
</evidence>
<dbReference type="PANTHER" id="PTHR45339:SF1">
    <property type="entry name" value="HYBRID SIGNAL TRANSDUCTION HISTIDINE KINASE J"/>
    <property type="match status" value="1"/>
</dbReference>
<dbReference type="Gene3D" id="1.10.287.130">
    <property type="match status" value="1"/>
</dbReference>
<feature type="compositionally biased region" description="Basic residues" evidence="10">
    <location>
        <begin position="360"/>
        <end position="369"/>
    </location>
</feature>
<keyword evidence="7 11" id="KW-1133">Transmembrane helix</keyword>
<dbReference type="SMART" id="SM00387">
    <property type="entry name" value="HATPase_c"/>
    <property type="match status" value="1"/>
</dbReference>
<dbReference type="InterPro" id="IPR036890">
    <property type="entry name" value="HATPase_C_sf"/>
</dbReference>
<feature type="domain" description="Histidine kinase" evidence="12">
    <location>
        <begin position="114"/>
        <end position="335"/>
    </location>
</feature>
<keyword evidence="11" id="KW-0472">Membrane</keyword>
<sequence>MPPGWDGVETIERLWQVDPALQVVICTAYSDHPWEEVLQRLDVQDRLLVVKKPFDMIEVAQLARTHTAKWTLARNVERQLHQLEATVQERTRELQAAKEAAERANRAKDEFLTNMSHEIRTPMNAVMGLSYLLLQTELTDAQRDHLQKLHASGDHLMGILNDILDFARVESGQLQLETTPFTLAAVLQRVEDTLSVKAAAKGLALAIHVAPDVPQRLVGDPLRLAQVVMNFTGNAIKFTARGAVRITAGVQSRGSDHVVLRLAVSDTGIGISEEQQKLLFTRFQQADASTTRKFGGTGLGLAISRRLATLMQGDAGVESEPGRGSTFWFTARLGLPAAAAPAERKAPSGELAAAAAARRGGPRPHRRGPRAAGGGQRNQPGDRLRAAAQGRPGGGRGGRRPARARPAGARGLRRRADGCADAGAGRDGGHAPAAAARGARRPAGDRHDGQRAAARPAALPEAGMNDFIAKPLDLAAMWSVLLEWIPPRLAARGATPQTPPGLPMPSTEVLARMDSTFAHSRIDARWVASGLRMRVLLPLAPGLLVLVGAIGALTILARMDANRTTAARTGASVASLLEEHAEHEVQTMRSAMAFIMADAGLADAFRARDRAALLRLATPMYRGLLERNRISHFYFHLPNRTNLLRVHAPDHDGDRIDRFTLREAERTGKPFWANEQGPLGSFTLRVVYPWKVDGQLIGYRSSASTSSTSRPRSSRASAPTSTSPSTRRVSTRAAGQPPRRPARTRSPGTNSRRPSSSAAPPRRCPRRSRTTCAATRPAAARATSKAWTAGGTCRSSACPTSSMASASASCWWRRTSAARSRSGAATWASSWG</sequence>
<dbReference type="InterPro" id="IPR029151">
    <property type="entry name" value="Sensor-like_sf"/>
</dbReference>
<dbReference type="SUPFAM" id="SSF47384">
    <property type="entry name" value="Homodimeric domain of signal transducing histidine kinase"/>
    <property type="match status" value="1"/>
</dbReference>
<dbReference type="InterPro" id="IPR003661">
    <property type="entry name" value="HisK_dim/P_dom"/>
</dbReference>
<evidence type="ECO:0000313" key="14">
    <source>
        <dbReference type="Proteomes" id="UP000500826"/>
    </source>
</evidence>
<dbReference type="PRINTS" id="PR00344">
    <property type="entry name" value="BCTRLSENSOR"/>
</dbReference>
<dbReference type="Pfam" id="PF02518">
    <property type="entry name" value="HATPase_c"/>
    <property type="match status" value="1"/>
</dbReference>
<proteinExistence type="predicted"/>
<evidence type="ECO:0000256" key="3">
    <source>
        <dbReference type="ARBA" id="ARBA00012438"/>
    </source>
</evidence>
<evidence type="ECO:0000256" key="6">
    <source>
        <dbReference type="ARBA" id="ARBA00022692"/>
    </source>
</evidence>
<dbReference type="InterPro" id="IPR011006">
    <property type="entry name" value="CheY-like_superfamily"/>
</dbReference>
<evidence type="ECO:0000256" key="2">
    <source>
        <dbReference type="ARBA" id="ARBA00004651"/>
    </source>
</evidence>
<dbReference type="InterPro" id="IPR004358">
    <property type="entry name" value="Sig_transdc_His_kin-like_C"/>
</dbReference>
<name>A0ABX6P4Y0_9BURK</name>
<comment type="subcellular location">
    <subcellularLocation>
        <location evidence="2">Cell membrane</location>
        <topology evidence="2">Multi-pass membrane protein</topology>
    </subcellularLocation>
</comment>
<dbReference type="Pfam" id="PF00512">
    <property type="entry name" value="HisKA"/>
    <property type="match status" value="1"/>
</dbReference>
<keyword evidence="14" id="KW-1185">Reference proteome</keyword>
<evidence type="ECO:0000256" key="10">
    <source>
        <dbReference type="SAM" id="MobiDB-lite"/>
    </source>
</evidence>
<evidence type="ECO:0000256" key="4">
    <source>
        <dbReference type="ARBA" id="ARBA00022475"/>
    </source>
</evidence>
<reference evidence="13 14" key="2">
    <citation type="submission" date="2020-05" db="EMBL/GenBank/DDBJ databases">
        <authorList>
            <person name="Khan S.A."/>
            <person name="Jeon C.O."/>
            <person name="Chun B.H."/>
        </authorList>
    </citation>
    <scope>NUCLEOTIDE SEQUENCE [LARGE SCALE GENOMIC DNA]</scope>
    <source>
        <strain evidence="13 14">H242</strain>
    </source>
</reference>
<evidence type="ECO:0000256" key="7">
    <source>
        <dbReference type="ARBA" id="ARBA00022989"/>
    </source>
</evidence>
<dbReference type="Gene3D" id="3.40.50.2300">
    <property type="match status" value="1"/>
</dbReference>
<dbReference type="CDD" id="cd16922">
    <property type="entry name" value="HATPase_EvgS-ArcB-TorS-like"/>
    <property type="match status" value="1"/>
</dbReference>
<evidence type="ECO:0000313" key="13">
    <source>
        <dbReference type="EMBL" id="QJW84186.1"/>
    </source>
</evidence>
<keyword evidence="8" id="KW-0902">Two-component regulatory system</keyword>
<organism evidence="13 14">
    <name type="scientific">Ramlibacter terrae</name>
    <dbReference type="NCBI Taxonomy" id="2732511"/>
    <lineage>
        <taxon>Bacteria</taxon>
        <taxon>Pseudomonadati</taxon>
        <taxon>Pseudomonadota</taxon>
        <taxon>Betaproteobacteria</taxon>
        <taxon>Burkholderiales</taxon>
        <taxon>Comamonadaceae</taxon>
        <taxon>Ramlibacter</taxon>
    </lineage>
</organism>
<dbReference type="PANTHER" id="PTHR45339">
    <property type="entry name" value="HYBRID SIGNAL TRANSDUCTION HISTIDINE KINASE J"/>
    <property type="match status" value="1"/>
</dbReference>
<dbReference type="CDD" id="cd00082">
    <property type="entry name" value="HisKA"/>
    <property type="match status" value="1"/>
</dbReference>
<dbReference type="InterPro" id="IPR005467">
    <property type="entry name" value="His_kinase_dom"/>
</dbReference>
<feature type="transmembrane region" description="Helical" evidence="11">
    <location>
        <begin position="535"/>
        <end position="556"/>
    </location>
</feature>
<gene>
    <name evidence="13" type="ORF">HK414_10845</name>
</gene>
<dbReference type="SMART" id="SM00388">
    <property type="entry name" value="HisKA"/>
    <property type="match status" value="1"/>
</dbReference>
<dbReference type="InterPro" id="IPR003594">
    <property type="entry name" value="HATPase_dom"/>
</dbReference>
<keyword evidence="9" id="KW-0175">Coiled coil</keyword>
<evidence type="ECO:0000256" key="5">
    <source>
        <dbReference type="ARBA" id="ARBA00022553"/>
    </source>
</evidence>
<evidence type="ECO:0000256" key="11">
    <source>
        <dbReference type="SAM" id="Phobius"/>
    </source>
</evidence>
<evidence type="ECO:0000256" key="8">
    <source>
        <dbReference type="ARBA" id="ARBA00023012"/>
    </source>
</evidence>
<feature type="region of interest" description="Disordered" evidence="10">
    <location>
        <begin position="340"/>
        <end position="452"/>
    </location>
</feature>
<dbReference type="EC" id="2.7.13.3" evidence="3"/>
<feature type="coiled-coil region" evidence="9">
    <location>
        <begin position="73"/>
        <end position="114"/>
    </location>
</feature>
<evidence type="ECO:0000256" key="1">
    <source>
        <dbReference type="ARBA" id="ARBA00000085"/>
    </source>
</evidence>
<keyword evidence="5" id="KW-0597">Phosphoprotein</keyword>
<keyword evidence="4" id="KW-1003">Cell membrane</keyword>
<reference evidence="13 14" key="1">
    <citation type="submission" date="2020-05" db="EMBL/GenBank/DDBJ databases">
        <title>Ramlibacter rhizophilus sp. nov., isolated from rhizosphere soil of national flower Mugunghwa from South Korea.</title>
        <authorList>
            <person name="Zheng-Fei Y."/>
            <person name="Huan T."/>
        </authorList>
    </citation>
    <scope>NUCLEOTIDE SEQUENCE [LARGE SCALE GENOMIC DNA]</scope>
    <source>
        <strain evidence="13 14">H242</strain>
    </source>
</reference>